<accession>A0AAD5QCC2</accession>
<feature type="compositionally biased region" description="Basic and acidic residues" evidence="4">
    <location>
        <begin position="463"/>
        <end position="472"/>
    </location>
</feature>
<evidence type="ECO:0000256" key="3">
    <source>
        <dbReference type="ARBA" id="ARBA00022837"/>
    </source>
</evidence>
<name>A0AAD5QCC2_PYTIN</name>
<feature type="domain" description="EF-hand" evidence="5">
    <location>
        <begin position="353"/>
        <end position="388"/>
    </location>
</feature>
<evidence type="ECO:0000313" key="6">
    <source>
        <dbReference type="EMBL" id="KAJ0408353.1"/>
    </source>
</evidence>
<evidence type="ECO:0000256" key="1">
    <source>
        <dbReference type="ARBA" id="ARBA00022723"/>
    </source>
</evidence>
<dbReference type="SUPFAM" id="SSF47473">
    <property type="entry name" value="EF-hand"/>
    <property type="match status" value="1"/>
</dbReference>
<feature type="region of interest" description="Disordered" evidence="4">
    <location>
        <begin position="90"/>
        <end position="158"/>
    </location>
</feature>
<feature type="region of interest" description="Disordered" evidence="4">
    <location>
        <begin position="1"/>
        <end position="22"/>
    </location>
</feature>
<keyword evidence="3" id="KW-0106">Calcium</keyword>
<evidence type="ECO:0000259" key="5">
    <source>
        <dbReference type="PROSITE" id="PS50222"/>
    </source>
</evidence>
<keyword evidence="1" id="KW-0479">Metal-binding</keyword>
<feature type="region of interest" description="Disordered" evidence="4">
    <location>
        <begin position="463"/>
        <end position="485"/>
    </location>
</feature>
<dbReference type="Pfam" id="PF13499">
    <property type="entry name" value="EF-hand_7"/>
    <property type="match status" value="2"/>
</dbReference>
<dbReference type="PROSITE" id="PS00018">
    <property type="entry name" value="EF_HAND_1"/>
    <property type="match status" value="1"/>
</dbReference>
<protein>
    <recommendedName>
        <fullName evidence="5">EF-hand domain-containing protein</fullName>
    </recommendedName>
</protein>
<keyword evidence="7" id="KW-1185">Reference proteome</keyword>
<dbReference type="InterPro" id="IPR018247">
    <property type="entry name" value="EF_Hand_1_Ca_BS"/>
</dbReference>
<dbReference type="Proteomes" id="UP001209570">
    <property type="component" value="Unassembled WGS sequence"/>
</dbReference>
<feature type="domain" description="EF-hand" evidence="5">
    <location>
        <begin position="315"/>
        <end position="350"/>
    </location>
</feature>
<feature type="domain" description="EF-hand" evidence="5">
    <location>
        <begin position="211"/>
        <end position="246"/>
    </location>
</feature>
<comment type="caution">
    <text evidence="6">The sequence shown here is derived from an EMBL/GenBank/DDBJ whole genome shotgun (WGS) entry which is preliminary data.</text>
</comment>
<dbReference type="PANTHER" id="PTHR10891">
    <property type="entry name" value="EF-HAND CALCIUM-BINDING DOMAIN CONTAINING PROTEIN"/>
    <property type="match status" value="1"/>
</dbReference>
<dbReference type="Gene3D" id="1.10.238.10">
    <property type="entry name" value="EF-hand"/>
    <property type="match status" value="2"/>
</dbReference>
<dbReference type="GO" id="GO:0005509">
    <property type="term" value="F:calcium ion binding"/>
    <property type="evidence" value="ECO:0007669"/>
    <property type="project" value="InterPro"/>
</dbReference>
<feature type="compositionally biased region" description="Low complexity" evidence="4">
    <location>
        <begin position="137"/>
        <end position="149"/>
    </location>
</feature>
<reference evidence="6" key="1">
    <citation type="submission" date="2021-12" db="EMBL/GenBank/DDBJ databases">
        <title>Prjna785345.</title>
        <authorList>
            <person name="Rujirawat T."/>
            <person name="Krajaejun T."/>
        </authorList>
    </citation>
    <scope>NUCLEOTIDE SEQUENCE</scope>
    <source>
        <strain evidence="6">Pi057C3</strain>
    </source>
</reference>
<proteinExistence type="predicted"/>
<gene>
    <name evidence="6" type="ORF">P43SY_003079</name>
</gene>
<sequence length="673" mass="73473">MALQRNNFRAGGESPLRPERRRLQVGTTNLSRVASSAAVGVAAPAPAVPGPLSGPSGARGWPLDDVSSAARHCSETTLALRLDSLPHHRAHGAAAAAAEPASPSSASSSARSEPRALPPGSPRLAPESPGARSARVDANTNSNTNTNADADAHGGGSAPLELRATRQTLHDAFVSRYGSVRAVFKAFDGDGNGMISFQRFKDMVEAADVALSDAETRRVFQHVDANGDNTIEFREFVAMFTPAESGGGAGAVCWSPPRGDSDGVTTDPSNSYALKVRVPLELSPRARERMRELRRQVNGQLAVRHGRDMSVHGGKPQNLLIYAFKQFDADNDGFLSYDQVKRALGREYLQLDMAASDLDEMVRLIDRNADEKISMKEFVQYFGAGERELPTDLLDNARKKELAALHRKATAPLTPRDAADPELAERRRQFQLLELQRAAAADEQHDEQHGGGGCMQETLAARTHAESRRALRESLSTPALGRRPHTTTTAMGAAVSLGPLVSPAPASVVPDRLAYWRSQRTDWARVGCGGDGVSPASALYLPPDERFKTTAHEAYSPLQRGANSGDVFRTQRPTTTLEAEARDARRRARHAHTTALLDDMARRREYEARVADWESRAKVRLGAERRFVYLDRIHDQEQRVALKEAQMARRHGGVRFHRMWAGSPESQFNRPPD</sequence>
<evidence type="ECO:0000256" key="4">
    <source>
        <dbReference type="SAM" id="MobiDB-lite"/>
    </source>
</evidence>
<dbReference type="CDD" id="cd00051">
    <property type="entry name" value="EFh"/>
    <property type="match status" value="2"/>
</dbReference>
<dbReference type="InterPro" id="IPR002048">
    <property type="entry name" value="EF_hand_dom"/>
</dbReference>
<keyword evidence="2" id="KW-0677">Repeat</keyword>
<feature type="compositionally biased region" description="Low complexity" evidence="4">
    <location>
        <begin position="93"/>
        <end position="111"/>
    </location>
</feature>
<evidence type="ECO:0000313" key="7">
    <source>
        <dbReference type="Proteomes" id="UP001209570"/>
    </source>
</evidence>
<dbReference type="InterPro" id="IPR039647">
    <property type="entry name" value="EF_hand_pair_protein_CML-like"/>
</dbReference>
<dbReference type="InterPro" id="IPR011992">
    <property type="entry name" value="EF-hand-dom_pair"/>
</dbReference>
<dbReference type="SMART" id="SM00054">
    <property type="entry name" value="EFh"/>
    <property type="match status" value="4"/>
</dbReference>
<dbReference type="EMBL" id="JAKCXM010000012">
    <property type="protein sequence ID" value="KAJ0408353.1"/>
    <property type="molecule type" value="Genomic_DNA"/>
</dbReference>
<organism evidence="6 7">
    <name type="scientific">Pythium insidiosum</name>
    <name type="common">Pythiosis disease agent</name>
    <dbReference type="NCBI Taxonomy" id="114742"/>
    <lineage>
        <taxon>Eukaryota</taxon>
        <taxon>Sar</taxon>
        <taxon>Stramenopiles</taxon>
        <taxon>Oomycota</taxon>
        <taxon>Peronosporomycetes</taxon>
        <taxon>Pythiales</taxon>
        <taxon>Pythiaceae</taxon>
        <taxon>Pythium</taxon>
    </lineage>
</organism>
<evidence type="ECO:0000256" key="2">
    <source>
        <dbReference type="ARBA" id="ARBA00022737"/>
    </source>
</evidence>
<dbReference type="PROSITE" id="PS50222">
    <property type="entry name" value="EF_HAND_2"/>
    <property type="match status" value="4"/>
</dbReference>
<dbReference type="AlphaFoldDB" id="A0AAD5QCC2"/>
<feature type="domain" description="EF-hand" evidence="5">
    <location>
        <begin position="175"/>
        <end position="210"/>
    </location>
</feature>